<dbReference type="EMBL" id="KZ857558">
    <property type="protein sequence ID" value="RDX40398.1"/>
    <property type="molecule type" value="Genomic_DNA"/>
</dbReference>
<dbReference type="SUPFAM" id="SSF56112">
    <property type="entry name" value="Protein kinase-like (PK-like)"/>
    <property type="match status" value="1"/>
</dbReference>
<keyword evidence="4" id="KW-1185">Reference proteome</keyword>
<dbReference type="Gene3D" id="1.10.510.10">
    <property type="entry name" value="Transferase(Phosphotransferase) domain 1"/>
    <property type="match status" value="2"/>
</dbReference>
<dbReference type="PROSITE" id="PS00108">
    <property type="entry name" value="PROTEIN_KINASE_ST"/>
    <property type="match status" value="1"/>
</dbReference>
<dbReference type="Proteomes" id="UP000256964">
    <property type="component" value="Unassembled WGS sequence"/>
</dbReference>
<dbReference type="GO" id="GO:0005524">
    <property type="term" value="F:ATP binding"/>
    <property type="evidence" value="ECO:0007669"/>
    <property type="project" value="InterPro"/>
</dbReference>
<evidence type="ECO:0000259" key="2">
    <source>
        <dbReference type="PROSITE" id="PS50011"/>
    </source>
</evidence>
<gene>
    <name evidence="3" type="ORF">OH76DRAFT_1490309</name>
</gene>
<dbReference type="GO" id="GO:0004674">
    <property type="term" value="F:protein serine/threonine kinase activity"/>
    <property type="evidence" value="ECO:0007669"/>
    <property type="project" value="UniProtKB-EC"/>
</dbReference>
<proteinExistence type="predicted"/>
<evidence type="ECO:0000313" key="4">
    <source>
        <dbReference type="Proteomes" id="UP000256964"/>
    </source>
</evidence>
<sequence>MAEIYYDKLLGEGSFGTVLPELSSTSVNRSNTIAPLTGRVYSGKILNMGTPPRDIALKRLRHVAGAPELCPLLRHEACALVRLQGHTGIPKVYAFGASQYYEYLAFQRLGEDLHSYFMDTAQQLSLGNIVSIAYQMLDVLEHTHARGIIHCDMKPSNIMFDVRTPSRRDDLESLAYVLLWLLRGGELPWRPVQSAEVYEIKSRSSGAQLCPDGGWPPVFGEFLDYCRGLRYAETPEYAFWRRRIAGAVEGFTPDFDAQDKNGSVVRKAPAASELIMLADSSGSAGWEVFKGGWQDYEPVTEYECVWSLLPEDLLASDEAEEVMRGTARLSAVPRADRNYVDDSCPPEVLLPPYH</sequence>
<dbReference type="PROSITE" id="PS50011">
    <property type="entry name" value="PROTEIN_KINASE_DOM"/>
    <property type="match status" value="1"/>
</dbReference>
<organism evidence="3 4">
    <name type="scientific">Lentinus brumalis</name>
    <dbReference type="NCBI Taxonomy" id="2498619"/>
    <lineage>
        <taxon>Eukaryota</taxon>
        <taxon>Fungi</taxon>
        <taxon>Dikarya</taxon>
        <taxon>Basidiomycota</taxon>
        <taxon>Agaricomycotina</taxon>
        <taxon>Agaricomycetes</taxon>
        <taxon>Polyporales</taxon>
        <taxon>Polyporaceae</taxon>
        <taxon>Lentinus</taxon>
    </lineage>
</organism>
<dbReference type="EC" id="2.7.11.1" evidence="1"/>
<dbReference type="OrthoDB" id="3265205at2759"/>
<dbReference type="SMART" id="SM00220">
    <property type="entry name" value="S_TKc"/>
    <property type="match status" value="1"/>
</dbReference>
<feature type="domain" description="Protein kinase" evidence="2">
    <location>
        <begin position="4"/>
        <end position="354"/>
    </location>
</feature>
<dbReference type="InterPro" id="IPR000719">
    <property type="entry name" value="Prot_kinase_dom"/>
</dbReference>
<dbReference type="AlphaFoldDB" id="A0A371CJE9"/>
<dbReference type="InterPro" id="IPR011009">
    <property type="entry name" value="Kinase-like_dom_sf"/>
</dbReference>
<accession>A0A371CJE9</accession>
<evidence type="ECO:0000313" key="3">
    <source>
        <dbReference type="EMBL" id="RDX40398.1"/>
    </source>
</evidence>
<dbReference type="Pfam" id="PF00069">
    <property type="entry name" value="Pkinase"/>
    <property type="match status" value="1"/>
</dbReference>
<dbReference type="PANTHER" id="PTHR11909">
    <property type="entry name" value="CASEIN KINASE-RELATED"/>
    <property type="match status" value="1"/>
</dbReference>
<evidence type="ECO:0000256" key="1">
    <source>
        <dbReference type="ARBA" id="ARBA00012513"/>
    </source>
</evidence>
<dbReference type="InterPro" id="IPR050235">
    <property type="entry name" value="CK1_Ser-Thr_kinase"/>
</dbReference>
<reference evidence="3 4" key="1">
    <citation type="journal article" date="2018" name="Biotechnol. Biofuels">
        <title>Integrative visual omics of the white-rot fungus Polyporus brumalis exposes the biotechnological potential of its oxidative enzymes for delignifying raw plant biomass.</title>
        <authorList>
            <person name="Miyauchi S."/>
            <person name="Rancon A."/>
            <person name="Drula E."/>
            <person name="Hage H."/>
            <person name="Chaduli D."/>
            <person name="Favel A."/>
            <person name="Grisel S."/>
            <person name="Henrissat B."/>
            <person name="Herpoel-Gimbert I."/>
            <person name="Ruiz-Duenas F.J."/>
            <person name="Chevret D."/>
            <person name="Hainaut M."/>
            <person name="Lin J."/>
            <person name="Wang M."/>
            <person name="Pangilinan J."/>
            <person name="Lipzen A."/>
            <person name="Lesage-Meessen L."/>
            <person name="Navarro D."/>
            <person name="Riley R."/>
            <person name="Grigoriev I.V."/>
            <person name="Zhou S."/>
            <person name="Raouche S."/>
            <person name="Rosso M.N."/>
        </authorList>
    </citation>
    <scope>NUCLEOTIDE SEQUENCE [LARGE SCALE GENOMIC DNA]</scope>
    <source>
        <strain evidence="3 4">BRFM 1820</strain>
    </source>
</reference>
<dbReference type="STRING" id="139420.A0A371CJE9"/>
<protein>
    <recommendedName>
        <fullName evidence="1">non-specific serine/threonine protein kinase</fullName>
        <ecNumber evidence="1">2.7.11.1</ecNumber>
    </recommendedName>
</protein>
<name>A0A371CJE9_9APHY</name>
<dbReference type="InterPro" id="IPR008271">
    <property type="entry name" value="Ser/Thr_kinase_AS"/>
</dbReference>